<sequence length="365" mass="40754">MQQLHGSYKFKEADLHRLTRGENGWMTDILWSDETEGFTVCGATARYAHLRPANCDLSNGDQSTSRRPIVFLHGNPSWGFMWRNIVGRLVDQGHEIYVVDWLGHGRSDKIAVPELINFELHMRTLVNFFKATDLKNAVVVAHDWGGCVALCTLPSVAHSSWSGLFLLNTFLPPSMSDMSLHCGLLYAIWFLTGGILGNYIPEPAVMSYMSPSLSLSDVEGYGAPYRGMPVSAKSSVYRFGHIVPSTPRIVLQGLRHTRAWKILEGLCGPANFNNLDAQSRLNLLDGKAREYWGQAGTEGTIKMAVAFGDQDPLLIDYKDILLETIDSRVMVDWAVDGMWLHGGGHYPVEEKAERIASLLLRFVRI</sequence>
<comment type="caution">
    <text evidence="2">The sequence shown here is derived from an EMBL/GenBank/DDBJ whole genome shotgun (WGS) entry which is preliminary data.</text>
</comment>
<dbReference type="PRINTS" id="PR00412">
    <property type="entry name" value="EPOXHYDRLASE"/>
</dbReference>
<evidence type="ECO:0000313" key="2">
    <source>
        <dbReference type="EMBL" id="KAJ5212801.1"/>
    </source>
</evidence>
<dbReference type="OrthoDB" id="284184at2759"/>
<gene>
    <name evidence="2" type="ORF">N7498_004447</name>
</gene>
<dbReference type="EMBL" id="JAPQKR010000008">
    <property type="protein sequence ID" value="KAJ5212801.1"/>
    <property type="molecule type" value="Genomic_DNA"/>
</dbReference>
<name>A0A9W9N418_9EURO</name>
<dbReference type="InterPro" id="IPR000073">
    <property type="entry name" value="AB_hydrolase_1"/>
</dbReference>
<dbReference type="InterPro" id="IPR000639">
    <property type="entry name" value="Epox_hydrolase-like"/>
</dbReference>
<dbReference type="RefSeq" id="XP_058310971.1">
    <property type="nucleotide sequence ID" value="XM_058451509.1"/>
</dbReference>
<dbReference type="PANTHER" id="PTHR43689:SF28">
    <property type="entry name" value="HALOALKANE DEHALOGENASE FAMILY PROTEIN (AFU_ORTHOLOGUE AFUA_8G01700)"/>
    <property type="match status" value="1"/>
</dbReference>
<dbReference type="GeneID" id="83178810"/>
<dbReference type="PANTHER" id="PTHR43689">
    <property type="entry name" value="HYDROLASE"/>
    <property type="match status" value="1"/>
</dbReference>
<keyword evidence="3" id="KW-1185">Reference proteome</keyword>
<protein>
    <recommendedName>
        <fullName evidence="1">AB hydrolase-1 domain-containing protein</fullName>
    </recommendedName>
</protein>
<dbReference type="AlphaFoldDB" id="A0A9W9N418"/>
<dbReference type="GO" id="GO:0017000">
    <property type="term" value="P:antibiotic biosynthetic process"/>
    <property type="evidence" value="ECO:0007669"/>
    <property type="project" value="UniProtKB-ARBA"/>
</dbReference>
<feature type="domain" description="AB hydrolase-1" evidence="1">
    <location>
        <begin position="68"/>
        <end position="169"/>
    </location>
</feature>
<organism evidence="2 3">
    <name type="scientific">Penicillium cinerascens</name>
    <dbReference type="NCBI Taxonomy" id="70096"/>
    <lineage>
        <taxon>Eukaryota</taxon>
        <taxon>Fungi</taxon>
        <taxon>Dikarya</taxon>
        <taxon>Ascomycota</taxon>
        <taxon>Pezizomycotina</taxon>
        <taxon>Eurotiomycetes</taxon>
        <taxon>Eurotiomycetidae</taxon>
        <taxon>Eurotiales</taxon>
        <taxon>Aspergillaceae</taxon>
        <taxon>Penicillium</taxon>
    </lineage>
</organism>
<dbReference type="Proteomes" id="UP001150904">
    <property type="component" value="Unassembled WGS sequence"/>
</dbReference>
<proteinExistence type="predicted"/>
<dbReference type="Gene3D" id="3.40.50.1820">
    <property type="entry name" value="alpha/beta hydrolase"/>
    <property type="match status" value="1"/>
</dbReference>
<accession>A0A9W9N418</accession>
<evidence type="ECO:0000313" key="3">
    <source>
        <dbReference type="Proteomes" id="UP001150904"/>
    </source>
</evidence>
<dbReference type="Pfam" id="PF00561">
    <property type="entry name" value="Abhydrolase_1"/>
    <property type="match status" value="1"/>
</dbReference>
<dbReference type="SUPFAM" id="SSF53474">
    <property type="entry name" value="alpha/beta-Hydrolases"/>
    <property type="match status" value="1"/>
</dbReference>
<dbReference type="GO" id="GO:0003824">
    <property type="term" value="F:catalytic activity"/>
    <property type="evidence" value="ECO:0007669"/>
    <property type="project" value="InterPro"/>
</dbReference>
<dbReference type="InterPro" id="IPR029058">
    <property type="entry name" value="AB_hydrolase_fold"/>
</dbReference>
<reference evidence="2" key="2">
    <citation type="journal article" date="2023" name="IMA Fungus">
        <title>Comparative genomic study of the Penicillium genus elucidates a diverse pangenome and 15 lateral gene transfer events.</title>
        <authorList>
            <person name="Petersen C."/>
            <person name="Sorensen T."/>
            <person name="Nielsen M.R."/>
            <person name="Sondergaard T.E."/>
            <person name="Sorensen J.L."/>
            <person name="Fitzpatrick D.A."/>
            <person name="Frisvad J.C."/>
            <person name="Nielsen K.L."/>
        </authorList>
    </citation>
    <scope>NUCLEOTIDE SEQUENCE</scope>
    <source>
        <strain evidence="2">IBT 15544</strain>
    </source>
</reference>
<dbReference type="GO" id="GO:0072330">
    <property type="term" value="P:monocarboxylic acid biosynthetic process"/>
    <property type="evidence" value="ECO:0007669"/>
    <property type="project" value="UniProtKB-ARBA"/>
</dbReference>
<reference evidence="2" key="1">
    <citation type="submission" date="2022-12" db="EMBL/GenBank/DDBJ databases">
        <authorList>
            <person name="Petersen C."/>
        </authorList>
    </citation>
    <scope>NUCLEOTIDE SEQUENCE</scope>
    <source>
        <strain evidence="2">IBT 15544</strain>
    </source>
</reference>
<evidence type="ECO:0000259" key="1">
    <source>
        <dbReference type="Pfam" id="PF00561"/>
    </source>
</evidence>